<dbReference type="GO" id="GO:0006139">
    <property type="term" value="P:nucleobase-containing compound metabolic process"/>
    <property type="evidence" value="ECO:0007669"/>
    <property type="project" value="InterPro"/>
</dbReference>
<feature type="region of interest" description="Disordered" evidence="3">
    <location>
        <begin position="423"/>
        <end position="550"/>
    </location>
</feature>
<name>A0A364NFM1_STELY</name>
<dbReference type="GO" id="GO:0005737">
    <property type="term" value="C:cytoplasm"/>
    <property type="evidence" value="ECO:0007669"/>
    <property type="project" value="TreeGrafter"/>
</dbReference>
<dbReference type="Proteomes" id="UP000249619">
    <property type="component" value="Unassembled WGS sequence"/>
</dbReference>
<dbReference type="CDD" id="cd06141">
    <property type="entry name" value="WRN_exo"/>
    <property type="match status" value="1"/>
</dbReference>
<keyword evidence="5" id="KW-0547">Nucleotide-binding</keyword>
<evidence type="ECO:0000256" key="2">
    <source>
        <dbReference type="ARBA" id="ARBA00022801"/>
    </source>
</evidence>
<keyword evidence="6" id="KW-1185">Reference proteome</keyword>
<dbReference type="GO" id="GO:0008408">
    <property type="term" value="F:3'-5' exonuclease activity"/>
    <property type="evidence" value="ECO:0007669"/>
    <property type="project" value="InterPro"/>
</dbReference>
<dbReference type="Pfam" id="PF01612">
    <property type="entry name" value="DNA_pol_A_exo1"/>
    <property type="match status" value="1"/>
</dbReference>
<feature type="region of interest" description="Disordered" evidence="3">
    <location>
        <begin position="1"/>
        <end position="32"/>
    </location>
</feature>
<organism evidence="5 6">
    <name type="scientific">Stemphylium lycopersici</name>
    <name type="common">Tomato gray leaf spot disease fungus</name>
    <name type="synonym">Thyrospora lycopersici</name>
    <dbReference type="NCBI Taxonomy" id="183478"/>
    <lineage>
        <taxon>Eukaryota</taxon>
        <taxon>Fungi</taxon>
        <taxon>Dikarya</taxon>
        <taxon>Ascomycota</taxon>
        <taxon>Pezizomycotina</taxon>
        <taxon>Dothideomycetes</taxon>
        <taxon>Pleosporomycetidae</taxon>
        <taxon>Pleosporales</taxon>
        <taxon>Pleosporineae</taxon>
        <taxon>Pleosporaceae</taxon>
        <taxon>Stemphylium</taxon>
    </lineage>
</organism>
<sequence length="712" mass="77691">MAVTRDEKPSRNGPEDRSMKLQSRDCGEIKTSTPHWPLSFSLRLPQSKPTSLQSYGFSSTQAPPPVWWSHRFYRNDEGKEVEILYSKTKAESEAIAQHFLNEPVIGFDMEWPWDDWKKQTLQNKVGLIQIASEDKIGLFHIGLHPGKTSAEIIAPTLKKLIEDPNVGKVGVNILRADFLRLSRWFGLKPKGAIESSHLYRLVKFGSHKPELVSIKLVSLAHQVEEQLGLPLYKGDVRTSNWSKPLSKAQIDYAAGDAYAGFMLYKCMNAKRLAMRPTPPLPIYAEKYPNGKASRDDPIILDVGDGTTITTEAFFGVKPTKSGPVSTASTAPIKKVITDPLDHTAQALYDELLVRRTLLAEKASLQPTRVITDALLEAIARVRPHDTPSLLSVKGIGKIQQQKYGDEWLQVISLFSAANGIEQPISTTKPSASKDKAENPHTQHPPRAIRNARSGPDSSVSSSSSSSQAFDDPPETPVLHTGLSFTIGETNLNENNNPALNNGNASDYDSDDTLPSLDFGTPTHRRISSGTKRKRSESPTKRTSNSTMPHVGNLDEASWALVQGHEETVDHTPSTAAAAAKRTIALTGVVSQDPLLSHALALSASTPASTKPTTPRPNPSPNMASVSTLSPASRIAKSKILAFSKLVARKVPDRPATAPPLISERAIDLIVAARPQTQEELDRIPGVDGLDLACRKVGMELLRNVVKFVGGPR</sequence>
<dbReference type="InterPro" id="IPR036397">
    <property type="entry name" value="RNaseH_sf"/>
</dbReference>
<evidence type="ECO:0000259" key="4">
    <source>
        <dbReference type="PROSITE" id="PS50967"/>
    </source>
</evidence>
<keyword evidence="1" id="KW-0540">Nuclease</keyword>
<keyword evidence="5" id="KW-0067">ATP-binding</keyword>
<keyword evidence="5" id="KW-0269">Exonuclease</keyword>
<dbReference type="InterPro" id="IPR044876">
    <property type="entry name" value="HRDC_dom_sf"/>
</dbReference>
<dbReference type="PROSITE" id="PS50967">
    <property type="entry name" value="HRDC"/>
    <property type="match status" value="1"/>
</dbReference>
<dbReference type="GO" id="GO:0000166">
    <property type="term" value="F:nucleotide binding"/>
    <property type="evidence" value="ECO:0007669"/>
    <property type="project" value="InterPro"/>
</dbReference>
<dbReference type="InterPro" id="IPR012337">
    <property type="entry name" value="RNaseH-like_sf"/>
</dbReference>
<dbReference type="SMART" id="SM00474">
    <property type="entry name" value="35EXOc"/>
    <property type="match status" value="1"/>
</dbReference>
<dbReference type="InterPro" id="IPR051132">
    <property type="entry name" value="3-5_Exonuclease_domain"/>
</dbReference>
<dbReference type="GO" id="GO:0003676">
    <property type="term" value="F:nucleic acid binding"/>
    <property type="evidence" value="ECO:0007669"/>
    <property type="project" value="InterPro"/>
</dbReference>
<feature type="compositionally biased region" description="Low complexity" evidence="3">
    <location>
        <begin position="457"/>
        <end position="466"/>
    </location>
</feature>
<dbReference type="OrthoDB" id="1920326at2759"/>
<dbReference type="AlphaFoldDB" id="A0A364NFM1"/>
<dbReference type="GO" id="GO:0017111">
    <property type="term" value="F:ribonucleoside triphosphate phosphatase activity"/>
    <property type="evidence" value="ECO:0007669"/>
    <property type="project" value="UniProtKB-EC"/>
</dbReference>
<dbReference type="EC" id="3.6.1.15" evidence="5"/>
<feature type="compositionally biased region" description="Basic residues" evidence="3">
    <location>
        <begin position="522"/>
        <end position="534"/>
    </location>
</feature>
<dbReference type="SUPFAM" id="SSF53098">
    <property type="entry name" value="Ribonuclease H-like"/>
    <property type="match status" value="1"/>
</dbReference>
<dbReference type="Pfam" id="PF00570">
    <property type="entry name" value="HRDC"/>
    <property type="match status" value="1"/>
</dbReference>
<feature type="compositionally biased region" description="Basic and acidic residues" evidence="3">
    <location>
        <begin position="1"/>
        <end position="28"/>
    </location>
</feature>
<keyword evidence="2 5" id="KW-0378">Hydrolase</keyword>
<gene>
    <name evidence="5" type="ORF">DDE83_000482</name>
</gene>
<dbReference type="STRING" id="183478.A0A364NFM1"/>
<evidence type="ECO:0000313" key="5">
    <source>
        <dbReference type="EMBL" id="RAR16125.1"/>
    </source>
</evidence>
<evidence type="ECO:0000256" key="1">
    <source>
        <dbReference type="ARBA" id="ARBA00022722"/>
    </source>
</evidence>
<dbReference type="SUPFAM" id="SSF47819">
    <property type="entry name" value="HRDC-like"/>
    <property type="match status" value="1"/>
</dbReference>
<dbReference type="Gene3D" id="3.30.420.10">
    <property type="entry name" value="Ribonuclease H-like superfamily/Ribonuclease H"/>
    <property type="match status" value="1"/>
</dbReference>
<dbReference type="PANTHER" id="PTHR13620">
    <property type="entry name" value="3-5 EXONUCLEASE"/>
    <property type="match status" value="1"/>
</dbReference>
<feature type="domain" description="HRDC" evidence="4">
    <location>
        <begin position="341"/>
        <end position="421"/>
    </location>
</feature>
<protein>
    <submittedName>
        <fullName evidence="5">3-5 exonuclease helicase</fullName>
        <ecNumber evidence="5">3.6.1.15</ecNumber>
    </submittedName>
</protein>
<dbReference type="FunFam" id="3.30.420.10:FF:000100">
    <property type="entry name" value="3'-5' exonuclease/helicase (Wrn), putative"/>
    <property type="match status" value="1"/>
</dbReference>
<dbReference type="GO" id="GO:0004386">
    <property type="term" value="F:helicase activity"/>
    <property type="evidence" value="ECO:0007669"/>
    <property type="project" value="UniProtKB-KW"/>
</dbReference>
<dbReference type="InterPro" id="IPR002121">
    <property type="entry name" value="HRDC_dom"/>
</dbReference>
<dbReference type="EMBL" id="QGDH01000005">
    <property type="protein sequence ID" value="RAR16125.1"/>
    <property type="molecule type" value="Genomic_DNA"/>
</dbReference>
<dbReference type="InterPro" id="IPR002562">
    <property type="entry name" value="3'-5'_exonuclease_dom"/>
</dbReference>
<feature type="compositionally biased region" description="Low complexity" evidence="3">
    <location>
        <begin position="602"/>
        <end position="612"/>
    </location>
</feature>
<dbReference type="GO" id="GO:0005634">
    <property type="term" value="C:nucleus"/>
    <property type="evidence" value="ECO:0007669"/>
    <property type="project" value="TreeGrafter"/>
</dbReference>
<feature type="compositionally biased region" description="Basic and acidic residues" evidence="3">
    <location>
        <begin position="431"/>
        <end position="440"/>
    </location>
</feature>
<proteinExistence type="predicted"/>
<keyword evidence="5" id="KW-0347">Helicase</keyword>
<dbReference type="PANTHER" id="PTHR13620:SF104">
    <property type="entry name" value="EXONUCLEASE 3'-5' DOMAIN-CONTAINING PROTEIN 2"/>
    <property type="match status" value="1"/>
</dbReference>
<feature type="compositionally biased region" description="Low complexity" evidence="3">
    <location>
        <begin position="487"/>
        <end position="504"/>
    </location>
</feature>
<evidence type="ECO:0000256" key="3">
    <source>
        <dbReference type="SAM" id="MobiDB-lite"/>
    </source>
</evidence>
<evidence type="ECO:0000313" key="6">
    <source>
        <dbReference type="Proteomes" id="UP000249619"/>
    </source>
</evidence>
<dbReference type="Gene3D" id="1.10.150.80">
    <property type="entry name" value="HRDC domain"/>
    <property type="match status" value="1"/>
</dbReference>
<dbReference type="SMART" id="SM00341">
    <property type="entry name" value="HRDC"/>
    <property type="match status" value="1"/>
</dbReference>
<accession>A0A364NFM1</accession>
<comment type="caution">
    <text evidence="5">The sequence shown here is derived from an EMBL/GenBank/DDBJ whole genome shotgun (WGS) entry which is preliminary data.</text>
</comment>
<feature type="region of interest" description="Disordered" evidence="3">
    <location>
        <begin position="602"/>
        <end position="629"/>
    </location>
</feature>
<reference evidence="6" key="1">
    <citation type="submission" date="2018-05" db="EMBL/GenBank/DDBJ databases">
        <title>Draft genome sequence of Stemphylium lycopersici strain CIDEFI 213.</title>
        <authorList>
            <person name="Medina R."/>
            <person name="Franco M.E.E."/>
            <person name="Lucentini C.G."/>
            <person name="Saparrat M.C.N."/>
            <person name="Balatti P.A."/>
        </authorList>
    </citation>
    <scope>NUCLEOTIDE SEQUENCE [LARGE SCALE GENOMIC DNA]</scope>
    <source>
        <strain evidence="6">CIDEFI 213</strain>
    </source>
</reference>
<dbReference type="InterPro" id="IPR010997">
    <property type="entry name" value="HRDC-like_sf"/>
</dbReference>
<feature type="compositionally biased region" description="Polar residues" evidence="3">
    <location>
        <begin position="620"/>
        <end position="629"/>
    </location>
</feature>